<keyword evidence="2" id="KW-1185">Reference proteome</keyword>
<sequence>MFLNPKKMNDASNKTNLRVLVYFVHPAKVHLFRETINRLKADGIQVDILINSKDVLEDLVRKEGWEYQNLFPKGRNKKEKPSIFNSARVFILTLFKIERFLLRQKRYCVFLTDDSLVVSGWWRKIPSIIFNDNDINTIKINSILFNFATLIISPEITELGKFKSKKHSFKGNKSLAHLHPNVYKPDSSVLEKYGLEENNFCIIRTSKLNATHDAGGNNGLEDNNLINLFDYCVGLFKDVLLVTERKLPSRLNKNVYKGDPSDLKYIIYYAAFMVTDSGTMATEAAVLGVPNYLLNKLAFHVKVHNELFKAGIQYYFYDYESMIERIKENNKHVDLKLEYQKKAKEYIKGCDDLNHVIYSSVIRYAFLG</sequence>
<evidence type="ECO:0000313" key="2">
    <source>
        <dbReference type="Proteomes" id="UP001307705"/>
    </source>
</evidence>
<proteinExistence type="predicted"/>
<dbReference type="SUPFAM" id="SSF53756">
    <property type="entry name" value="UDP-Glycosyltransferase/glycogen phosphorylase"/>
    <property type="match status" value="1"/>
</dbReference>
<accession>A0ABQ6Q2U2</accession>
<dbReference type="PANTHER" id="PTHR39662">
    <property type="entry name" value="DUF354 DOMAIN-CONTAINING PROTEIN-RELATED"/>
    <property type="match status" value="1"/>
</dbReference>
<dbReference type="EMBL" id="BTPE01000010">
    <property type="protein sequence ID" value="GMQ34498.1"/>
    <property type="molecule type" value="Genomic_DNA"/>
</dbReference>
<name>A0ABQ6Q2U2_9BACT</name>
<evidence type="ECO:0000313" key="1">
    <source>
        <dbReference type="EMBL" id="GMQ34498.1"/>
    </source>
</evidence>
<dbReference type="InterPro" id="IPR007152">
    <property type="entry name" value="DUF354"/>
</dbReference>
<protein>
    <recommendedName>
        <fullName evidence="3">DUF354 domain-containing protein</fullName>
    </recommendedName>
</protein>
<dbReference type="PANTHER" id="PTHR39662:SF1">
    <property type="entry name" value="DUF354 DOMAIN-CONTAINING PROTEIN"/>
    <property type="match status" value="1"/>
</dbReference>
<gene>
    <name evidence="1" type="ORF">Ataiwa_27710</name>
</gene>
<evidence type="ECO:0008006" key="3">
    <source>
        <dbReference type="Google" id="ProtNLM"/>
    </source>
</evidence>
<comment type="caution">
    <text evidence="1">The sequence shown here is derived from an EMBL/GenBank/DDBJ whole genome shotgun (WGS) entry which is preliminary data.</text>
</comment>
<organism evidence="1 2">
    <name type="scientific">Algoriphagus taiwanensis</name>
    <dbReference type="NCBI Taxonomy" id="1445656"/>
    <lineage>
        <taxon>Bacteria</taxon>
        <taxon>Pseudomonadati</taxon>
        <taxon>Bacteroidota</taxon>
        <taxon>Cytophagia</taxon>
        <taxon>Cytophagales</taxon>
        <taxon>Cyclobacteriaceae</taxon>
        <taxon>Algoriphagus</taxon>
    </lineage>
</organism>
<dbReference type="Pfam" id="PF04007">
    <property type="entry name" value="DUF354"/>
    <property type="match status" value="1"/>
</dbReference>
<dbReference type="Proteomes" id="UP001307705">
    <property type="component" value="Unassembled WGS sequence"/>
</dbReference>
<reference evidence="1 2" key="1">
    <citation type="submission" date="2023-08" db="EMBL/GenBank/DDBJ databases">
        <title>Draft genome sequence of Algoriphagus taiwanensis.</title>
        <authorList>
            <person name="Takatani N."/>
            <person name="Hosokawa M."/>
            <person name="Sawabe T."/>
        </authorList>
    </citation>
    <scope>NUCLEOTIDE SEQUENCE [LARGE SCALE GENOMIC DNA]</scope>
    <source>
        <strain evidence="1 2">JCM 19755</strain>
    </source>
</reference>